<gene>
    <name evidence="2" type="ORF">DCMF_17085</name>
</gene>
<protein>
    <submittedName>
        <fullName evidence="2">Lactate utilization protein C</fullName>
    </submittedName>
</protein>
<dbReference type="PANTHER" id="PTHR36179">
    <property type="entry name" value="LUD_DOM DOMAIN-CONTAINING PROTEIN"/>
    <property type="match status" value="1"/>
</dbReference>
<evidence type="ECO:0000259" key="1">
    <source>
        <dbReference type="Pfam" id="PF02589"/>
    </source>
</evidence>
<reference evidence="2 3" key="1">
    <citation type="submission" date="2016-10" db="EMBL/GenBank/DDBJ databases">
        <title>Complete Genome Sequence of Peptococcaceae strain DCMF.</title>
        <authorList>
            <person name="Edwards R.J."/>
            <person name="Holland S.I."/>
            <person name="Deshpande N.P."/>
            <person name="Wong Y.K."/>
            <person name="Ertan H."/>
            <person name="Manefield M."/>
            <person name="Russell T.L."/>
            <person name="Lee M.J."/>
        </authorList>
    </citation>
    <scope>NUCLEOTIDE SEQUENCE [LARGE SCALE GENOMIC DNA]</scope>
    <source>
        <strain evidence="2 3">DCMF</strain>
    </source>
</reference>
<dbReference type="OrthoDB" id="9809147at2"/>
<feature type="domain" description="LUD" evidence="1">
    <location>
        <begin position="13"/>
        <end position="206"/>
    </location>
</feature>
<sequence>MSIDQWHHDRLGEKVVQALRKNEFDAVYFPHRQEAIEQVLTYISPGDAVGIGGSATLNELGIPEKAAALGAKILNHNLPGLSPEAKMDIRRRQLLSDVFLCSTNAVTLEGYLVNVDGVGNRVGAMTFGPKKVVIVAGINKVCTDEKAAFERISMIASPKNNKRLETSNPCLTTGVCCDCQGKTRICRIYAVMKKRPMVSDITVVLVGENLGY</sequence>
<accession>A0A3G1L1M0</accession>
<evidence type="ECO:0000313" key="3">
    <source>
        <dbReference type="Proteomes" id="UP000323521"/>
    </source>
</evidence>
<name>A0A3G1L1M0_FORW1</name>
<organism evidence="2 3">
    <name type="scientific">Formimonas warabiya</name>
    <dbReference type="NCBI Taxonomy" id="1761012"/>
    <lineage>
        <taxon>Bacteria</taxon>
        <taxon>Bacillati</taxon>
        <taxon>Bacillota</taxon>
        <taxon>Clostridia</taxon>
        <taxon>Eubacteriales</taxon>
        <taxon>Peptococcaceae</taxon>
        <taxon>Candidatus Formimonas</taxon>
    </lineage>
</organism>
<dbReference type="KEGG" id="fwa:DCMF_17085"/>
<dbReference type="EMBL" id="CP017634">
    <property type="protein sequence ID" value="ATW28692.1"/>
    <property type="molecule type" value="Genomic_DNA"/>
</dbReference>
<keyword evidence="3" id="KW-1185">Reference proteome</keyword>
<dbReference type="PIRSF" id="PIRSF020269">
    <property type="entry name" value="DUF1121"/>
    <property type="match status" value="1"/>
</dbReference>
<dbReference type="AlphaFoldDB" id="A0A3G1L1M0"/>
<dbReference type="Pfam" id="PF02589">
    <property type="entry name" value="LUD_dom"/>
    <property type="match status" value="1"/>
</dbReference>
<evidence type="ECO:0000313" key="2">
    <source>
        <dbReference type="EMBL" id="ATW28692.1"/>
    </source>
</evidence>
<dbReference type="InterPro" id="IPR003741">
    <property type="entry name" value="LUD_dom"/>
</dbReference>
<dbReference type="RefSeq" id="WP_148135536.1">
    <property type="nucleotide sequence ID" value="NZ_CP017634.1"/>
</dbReference>
<dbReference type="PANTHER" id="PTHR36179:SF2">
    <property type="entry name" value="LUD DOMAIN-CONTAINING PROTEIN"/>
    <property type="match status" value="1"/>
</dbReference>
<dbReference type="InterPro" id="IPR009501">
    <property type="entry name" value="UCP020269"/>
</dbReference>
<dbReference type="Proteomes" id="UP000323521">
    <property type="component" value="Chromosome"/>
</dbReference>
<proteinExistence type="predicted"/>